<evidence type="ECO:0008006" key="3">
    <source>
        <dbReference type="Google" id="ProtNLM"/>
    </source>
</evidence>
<name>A0AAV6TWS2_9ARAC</name>
<keyword evidence="2" id="KW-1185">Reference proteome</keyword>
<dbReference type="AlphaFoldDB" id="A0AAV6TWS2"/>
<proteinExistence type="predicted"/>
<gene>
    <name evidence="1" type="ORF">JTE90_012404</name>
</gene>
<reference evidence="1 2" key="1">
    <citation type="journal article" date="2022" name="Nat. Ecol. Evol.">
        <title>A masculinizing supergene underlies an exaggerated male reproductive morph in a spider.</title>
        <authorList>
            <person name="Hendrickx F."/>
            <person name="De Corte Z."/>
            <person name="Sonet G."/>
            <person name="Van Belleghem S.M."/>
            <person name="Kostlbacher S."/>
            <person name="Vangestel C."/>
        </authorList>
    </citation>
    <scope>NUCLEOTIDE SEQUENCE [LARGE SCALE GENOMIC DNA]</scope>
    <source>
        <strain evidence="1">W744_W776</strain>
    </source>
</reference>
<protein>
    <recommendedName>
        <fullName evidence="3">Endonuclease/exonuclease/phosphatase domain-containing protein</fullName>
    </recommendedName>
</protein>
<comment type="caution">
    <text evidence="1">The sequence shown here is derived from an EMBL/GenBank/DDBJ whole genome shotgun (WGS) entry which is preliminary data.</text>
</comment>
<evidence type="ECO:0000313" key="2">
    <source>
        <dbReference type="Proteomes" id="UP000827092"/>
    </source>
</evidence>
<accession>A0AAV6TWS2</accession>
<sequence length="133" mass="14707">MSSPEIAASQTWKLAENPLSDHNLILVQTGEQALPMTHKYSINPHRLKKAARYLFNNFDNVSEIIERAPDKAAVDSAVEYLTEKLKETSASKLKVTPKGRAPISILQESLQGPSATCSQSWICSGKRKAAYHL</sequence>
<dbReference type="EMBL" id="JAFNEN010000916">
    <property type="protein sequence ID" value="KAG8176151.1"/>
    <property type="molecule type" value="Genomic_DNA"/>
</dbReference>
<organism evidence="1 2">
    <name type="scientific">Oedothorax gibbosus</name>
    <dbReference type="NCBI Taxonomy" id="931172"/>
    <lineage>
        <taxon>Eukaryota</taxon>
        <taxon>Metazoa</taxon>
        <taxon>Ecdysozoa</taxon>
        <taxon>Arthropoda</taxon>
        <taxon>Chelicerata</taxon>
        <taxon>Arachnida</taxon>
        <taxon>Araneae</taxon>
        <taxon>Araneomorphae</taxon>
        <taxon>Entelegynae</taxon>
        <taxon>Araneoidea</taxon>
        <taxon>Linyphiidae</taxon>
        <taxon>Erigoninae</taxon>
        <taxon>Oedothorax</taxon>
    </lineage>
</organism>
<dbReference type="Proteomes" id="UP000827092">
    <property type="component" value="Unassembled WGS sequence"/>
</dbReference>
<evidence type="ECO:0000313" key="1">
    <source>
        <dbReference type="EMBL" id="KAG8176151.1"/>
    </source>
</evidence>